<feature type="signal peptide" evidence="1">
    <location>
        <begin position="1"/>
        <end position="23"/>
    </location>
</feature>
<keyword evidence="3" id="KW-1185">Reference proteome</keyword>
<dbReference type="AlphaFoldDB" id="A0A6A4WX03"/>
<name>A0A6A4WX03_AMPAM</name>
<sequence>MAGGHHVALLCSLTIVLVTSVDARFAGGVDPGFNIRGRLRISRDAGFFTSDLSQLSGQWQTVDAERNAECPQKCLDAGYSYAAMQTQTNSNHQLGVISILDYRDVIGNTQTQIV</sequence>
<protein>
    <submittedName>
        <fullName evidence="2">Uncharacterized protein</fullName>
    </submittedName>
</protein>
<dbReference type="EMBL" id="VIIS01000312">
    <property type="protein sequence ID" value="KAF0310413.1"/>
    <property type="molecule type" value="Genomic_DNA"/>
</dbReference>
<evidence type="ECO:0000313" key="2">
    <source>
        <dbReference type="EMBL" id="KAF0310413.1"/>
    </source>
</evidence>
<keyword evidence="1" id="KW-0732">Signal</keyword>
<reference evidence="2 3" key="1">
    <citation type="submission" date="2019-07" db="EMBL/GenBank/DDBJ databases">
        <title>Draft genome assembly of a fouling barnacle, Amphibalanus amphitrite (Darwin, 1854): The first reference genome for Thecostraca.</title>
        <authorList>
            <person name="Kim W."/>
        </authorList>
    </citation>
    <scope>NUCLEOTIDE SEQUENCE [LARGE SCALE GENOMIC DNA]</scope>
    <source>
        <strain evidence="2">SNU_AA5</strain>
        <tissue evidence="2">Soma without cirri and trophi</tissue>
    </source>
</reference>
<evidence type="ECO:0000256" key="1">
    <source>
        <dbReference type="SAM" id="SignalP"/>
    </source>
</evidence>
<organism evidence="2 3">
    <name type="scientific">Amphibalanus amphitrite</name>
    <name type="common">Striped barnacle</name>
    <name type="synonym">Balanus amphitrite</name>
    <dbReference type="NCBI Taxonomy" id="1232801"/>
    <lineage>
        <taxon>Eukaryota</taxon>
        <taxon>Metazoa</taxon>
        <taxon>Ecdysozoa</taxon>
        <taxon>Arthropoda</taxon>
        <taxon>Crustacea</taxon>
        <taxon>Multicrustacea</taxon>
        <taxon>Cirripedia</taxon>
        <taxon>Thoracica</taxon>
        <taxon>Thoracicalcarea</taxon>
        <taxon>Balanomorpha</taxon>
        <taxon>Balanoidea</taxon>
        <taxon>Balanidae</taxon>
        <taxon>Amphibalaninae</taxon>
        <taxon>Amphibalanus</taxon>
    </lineage>
</organism>
<proteinExistence type="predicted"/>
<dbReference type="Proteomes" id="UP000440578">
    <property type="component" value="Unassembled WGS sequence"/>
</dbReference>
<gene>
    <name evidence="2" type="ORF">FJT64_018606</name>
</gene>
<comment type="caution">
    <text evidence="2">The sequence shown here is derived from an EMBL/GenBank/DDBJ whole genome shotgun (WGS) entry which is preliminary data.</text>
</comment>
<accession>A0A6A4WX03</accession>
<evidence type="ECO:0000313" key="3">
    <source>
        <dbReference type="Proteomes" id="UP000440578"/>
    </source>
</evidence>
<feature type="chain" id="PRO_5025512572" evidence="1">
    <location>
        <begin position="24"/>
        <end position="114"/>
    </location>
</feature>